<protein>
    <submittedName>
        <fullName evidence="2">Uncharacterized protein</fullName>
    </submittedName>
</protein>
<organism evidence="2 3">
    <name type="scientific">Scophthalmus maximus</name>
    <name type="common">Turbot</name>
    <name type="synonym">Psetta maxima</name>
    <dbReference type="NCBI Taxonomy" id="52904"/>
    <lineage>
        <taxon>Eukaryota</taxon>
        <taxon>Metazoa</taxon>
        <taxon>Chordata</taxon>
        <taxon>Craniata</taxon>
        <taxon>Vertebrata</taxon>
        <taxon>Euteleostomi</taxon>
        <taxon>Actinopterygii</taxon>
        <taxon>Neopterygii</taxon>
        <taxon>Teleostei</taxon>
        <taxon>Neoteleostei</taxon>
        <taxon>Acanthomorphata</taxon>
        <taxon>Carangaria</taxon>
        <taxon>Pleuronectiformes</taxon>
        <taxon>Pleuronectoidei</taxon>
        <taxon>Scophthalmidae</taxon>
        <taxon>Scophthalmus</taxon>
    </lineage>
</organism>
<sequence length="71" mass="7814">MSSKRGAEQHEAKVAQMARVACKRGGCERNVSNHCFTPHKCRGAKRGWRGVRGGPHSPYASAQMEMSDITK</sequence>
<reference evidence="2 3" key="1">
    <citation type="submission" date="2019-06" db="EMBL/GenBank/DDBJ databases">
        <title>Draft genomes of female and male turbot (Scophthalmus maximus).</title>
        <authorList>
            <person name="Xu H."/>
            <person name="Xu X.-W."/>
            <person name="Shao C."/>
            <person name="Chen S."/>
        </authorList>
    </citation>
    <scope>NUCLEOTIDE SEQUENCE [LARGE SCALE GENOMIC DNA]</scope>
    <source>
        <strain evidence="2">Ysfricsl-2016a</strain>
        <tissue evidence="2">Blood</tissue>
    </source>
</reference>
<dbReference type="EMBL" id="VEVO01000014">
    <property type="protein sequence ID" value="KAF0031771.1"/>
    <property type="molecule type" value="Genomic_DNA"/>
</dbReference>
<comment type="caution">
    <text evidence="2">The sequence shown here is derived from an EMBL/GenBank/DDBJ whole genome shotgun (WGS) entry which is preliminary data.</text>
</comment>
<gene>
    <name evidence="2" type="ORF">F2P81_016326</name>
</gene>
<name>A0A6A4SKV7_SCOMX</name>
<feature type="region of interest" description="Disordered" evidence="1">
    <location>
        <begin position="46"/>
        <end position="71"/>
    </location>
</feature>
<proteinExistence type="predicted"/>
<evidence type="ECO:0000313" key="2">
    <source>
        <dbReference type="EMBL" id="KAF0031771.1"/>
    </source>
</evidence>
<accession>A0A6A4SKV7</accession>
<evidence type="ECO:0000313" key="3">
    <source>
        <dbReference type="Proteomes" id="UP000438429"/>
    </source>
</evidence>
<dbReference type="Proteomes" id="UP000438429">
    <property type="component" value="Unassembled WGS sequence"/>
</dbReference>
<dbReference type="AlphaFoldDB" id="A0A6A4SKV7"/>
<evidence type="ECO:0000256" key="1">
    <source>
        <dbReference type="SAM" id="MobiDB-lite"/>
    </source>
</evidence>